<evidence type="ECO:0008006" key="4">
    <source>
        <dbReference type="Google" id="ProtNLM"/>
    </source>
</evidence>
<sequence length="291" mass="32787">MILFPFLLVVWGVALFLLLKPVPTTSNKYEKGANVLASALGYEKIQKKTNSTGTEMTATIYVTLVISSFLIGLFIALLIGNYFFIALGVLLGYTVPLHLVKSRQRSRRNEMLFETPEFLKIYTSKLLDFSNAAHAMKEALEDYDGVVKPYFKEASDSLQMGFSLDRVLLELKEKIRLRRFNEFADKLLTAEENGYTLKAVNSLKETIRGMSEDAIYVKELQIKAKSEMKSTYVQAAMLTCLPLLLSGINTNNVNVFMDTVSGQIYITIFVGTIMFCILRKTECLSLNLTDL</sequence>
<dbReference type="PANTHER" id="PTHR35007:SF2">
    <property type="entry name" value="PILUS ASSEMBLE PROTEIN"/>
    <property type="match status" value="1"/>
</dbReference>
<protein>
    <recommendedName>
        <fullName evidence="4">Type II secretion system protein GspF domain-containing protein</fullName>
    </recommendedName>
</protein>
<feature type="transmembrane region" description="Helical" evidence="1">
    <location>
        <begin position="6"/>
        <end position="22"/>
    </location>
</feature>
<dbReference type="RefSeq" id="WP_261945446.1">
    <property type="nucleotide sequence ID" value="NZ_CALYLO010000010.1"/>
</dbReference>
<dbReference type="PANTHER" id="PTHR35007">
    <property type="entry name" value="INTEGRAL MEMBRANE PROTEIN-RELATED"/>
    <property type="match status" value="1"/>
</dbReference>
<comment type="caution">
    <text evidence="2">The sequence shown here is derived from an EMBL/GenBank/DDBJ whole genome shotgun (WGS) entry which is preliminary data.</text>
</comment>
<feature type="transmembrane region" description="Helical" evidence="1">
    <location>
        <begin position="82"/>
        <end position="100"/>
    </location>
</feature>
<accession>A0ABN8UB95</accession>
<proteinExistence type="predicted"/>
<keyword evidence="3" id="KW-1185">Reference proteome</keyword>
<evidence type="ECO:0000313" key="2">
    <source>
        <dbReference type="EMBL" id="CAH8248444.1"/>
    </source>
</evidence>
<evidence type="ECO:0000313" key="3">
    <source>
        <dbReference type="Proteomes" id="UP001154322"/>
    </source>
</evidence>
<organism evidence="2 3">
    <name type="scientific">Paenibacillus melissococcoides</name>
    <dbReference type="NCBI Taxonomy" id="2912268"/>
    <lineage>
        <taxon>Bacteria</taxon>
        <taxon>Bacillati</taxon>
        <taxon>Bacillota</taxon>
        <taxon>Bacilli</taxon>
        <taxon>Bacillales</taxon>
        <taxon>Paenibacillaceae</taxon>
        <taxon>Paenibacillus</taxon>
    </lineage>
</organism>
<evidence type="ECO:0000256" key="1">
    <source>
        <dbReference type="SAM" id="Phobius"/>
    </source>
</evidence>
<dbReference type="EMBL" id="CALYLO010000010">
    <property type="protein sequence ID" value="CAH8248444.1"/>
    <property type="molecule type" value="Genomic_DNA"/>
</dbReference>
<feature type="transmembrane region" description="Helical" evidence="1">
    <location>
        <begin position="58"/>
        <end position="76"/>
    </location>
</feature>
<keyword evidence="1" id="KW-0472">Membrane</keyword>
<dbReference type="Proteomes" id="UP001154322">
    <property type="component" value="Unassembled WGS sequence"/>
</dbReference>
<reference evidence="2" key="1">
    <citation type="submission" date="2022-06" db="EMBL/GenBank/DDBJ databases">
        <authorList>
            <person name="Dietemann V."/>
            <person name="Ory F."/>
            <person name="Dainat B."/>
            <person name="Oberhansli S."/>
        </authorList>
    </citation>
    <scope>NUCLEOTIDE SEQUENCE</scope>
    <source>
        <strain evidence="2">Ena-SAMPLE-TAB-26-04-2022-14:26:32:270-5432</strain>
    </source>
</reference>
<keyword evidence="1" id="KW-0812">Transmembrane</keyword>
<feature type="transmembrane region" description="Helical" evidence="1">
    <location>
        <begin position="231"/>
        <end position="248"/>
    </location>
</feature>
<gene>
    <name evidence="2" type="ORF">WJ0W_007112</name>
</gene>
<keyword evidence="1" id="KW-1133">Transmembrane helix</keyword>
<name>A0ABN8UB95_9BACL</name>
<feature type="transmembrane region" description="Helical" evidence="1">
    <location>
        <begin position="260"/>
        <end position="278"/>
    </location>
</feature>